<proteinExistence type="predicted"/>
<accession>A0ABX1CID3</accession>
<comment type="caution">
    <text evidence="1">The sequence shown here is derived from an EMBL/GenBank/DDBJ whole genome shotgun (WGS) entry which is preliminary data.</text>
</comment>
<evidence type="ECO:0000313" key="2">
    <source>
        <dbReference type="Proteomes" id="UP000732399"/>
    </source>
</evidence>
<keyword evidence="2" id="KW-1185">Reference proteome</keyword>
<dbReference type="Proteomes" id="UP000732399">
    <property type="component" value="Unassembled WGS sequence"/>
</dbReference>
<protein>
    <submittedName>
        <fullName evidence="1">Uncharacterized protein</fullName>
    </submittedName>
</protein>
<dbReference type="InterPro" id="IPR049799">
    <property type="entry name" value="SitI3-like"/>
</dbReference>
<name>A0ABX1CID3_9SPHN</name>
<dbReference type="NCBIfam" id="NF040657">
    <property type="entry name" value="immun_SitI3"/>
    <property type="match status" value="1"/>
</dbReference>
<reference evidence="1 2" key="1">
    <citation type="submission" date="2020-03" db="EMBL/GenBank/DDBJ databases">
        <authorList>
            <person name="Wang L."/>
            <person name="He N."/>
            <person name="Li Y."/>
            <person name="Fang Y."/>
            <person name="Zhang F."/>
        </authorList>
    </citation>
    <scope>NUCLEOTIDE SEQUENCE [LARGE SCALE GENOMIC DNA]</scope>
    <source>
        <strain evidence="1 2">36D10-4-7</strain>
    </source>
</reference>
<dbReference type="EMBL" id="JAAVJH010000002">
    <property type="protein sequence ID" value="NJR77766.1"/>
    <property type="molecule type" value="Genomic_DNA"/>
</dbReference>
<sequence length="150" mass="16315">MAIDYQLKFAEDVAPSALAGWLRTAGLADTDSPATFVAPALTATIGDARDIGRRWAALGFAPHVEIFFTQDKFAPYEEGIARLVETVALLLREVPADAALASNNDVVLALRLRGDLVLTSRDDWWIRPTFAPGLADRLGAPYRLEPLPII</sequence>
<dbReference type="RefSeq" id="WP_168133292.1">
    <property type="nucleotide sequence ID" value="NZ_JAAVJH010000002.1"/>
</dbReference>
<gene>
    <name evidence="1" type="ORF">HBH26_03930</name>
</gene>
<evidence type="ECO:0000313" key="1">
    <source>
        <dbReference type="EMBL" id="NJR77766.1"/>
    </source>
</evidence>
<organism evidence="1 2">
    <name type="scientific">Sphingomonas corticis</name>
    <dbReference type="NCBI Taxonomy" id="2722791"/>
    <lineage>
        <taxon>Bacteria</taxon>
        <taxon>Pseudomonadati</taxon>
        <taxon>Pseudomonadota</taxon>
        <taxon>Alphaproteobacteria</taxon>
        <taxon>Sphingomonadales</taxon>
        <taxon>Sphingomonadaceae</taxon>
        <taxon>Sphingomonas</taxon>
    </lineage>
</organism>